<dbReference type="EMBL" id="MN739059">
    <property type="protein sequence ID" value="QHS86617.1"/>
    <property type="molecule type" value="Genomic_DNA"/>
</dbReference>
<evidence type="ECO:0000256" key="1">
    <source>
        <dbReference type="SAM" id="Phobius"/>
    </source>
</evidence>
<name>A0A6C0B322_9ZZZZ</name>
<feature type="transmembrane region" description="Helical" evidence="1">
    <location>
        <begin position="219"/>
        <end position="236"/>
    </location>
</feature>
<feature type="transmembrane region" description="Helical" evidence="1">
    <location>
        <begin position="153"/>
        <end position="173"/>
    </location>
</feature>
<feature type="transmembrane region" description="Helical" evidence="1">
    <location>
        <begin position="61"/>
        <end position="80"/>
    </location>
</feature>
<evidence type="ECO:0000313" key="2">
    <source>
        <dbReference type="EMBL" id="QHS86617.1"/>
    </source>
</evidence>
<evidence type="ECO:0008006" key="3">
    <source>
        <dbReference type="Google" id="ProtNLM"/>
    </source>
</evidence>
<dbReference type="AlphaFoldDB" id="A0A6C0B322"/>
<keyword evidence="1" id="KW-0472">Membrane</keyword>
<feature type="transmembrane region" description="Helical" evidence="1">
    <location>
        <begin position="130"/>
        <end position="147"/>
    </location>
</feature>
<organism evidence="2">
    <name type="scientific">viral metagenome</name>
    <dbReference type="NCBI Taxonomy" id="1070528"/>
    <lineage>
        <taxon>unclassified sequences</taxon>
        <taxon>metagenomes</taxon>
        <taxon>organismal metagenomes</taxon>
    </lineage>
</organism>
<sequence length="249" mass="28567">MYIIFIYHIMNTGLINYVGKFALMSVGYKGSLYVTDLVLSRYYEKYRTLTYSNKHYVITNLNKSAVMLYIFISFIKIFYSNPDYVLNTHKIVGSDAQNEWKLLTMLYASTDFVSLLHSGKMPTSTKIHHYGVVMALIIVLLSDFSGASISKSMVIYGAFSSSAGVVNTYLGARKLHDHNSIIIRVLKKVGLISYIMACSGNWSWQSKYLLTYFNQPKQLMVILKFLLNTGLLYSWIQDDLKLMRHLMTN</sequence>
<reference evidence="2" key="1">
    <citation type="journal article" date="2020" name="Nature">
        <title>Giant virus diversity and host interactions through global metagenomics.</title>
        <authorList>
            <person name="Schulz F."/>
            <person name="Roux S."/>
            <person name="Paez-Espino D."/>
            <person name="Jungbluth S."/>
            <person name="Walsh D.A."/>
            <person name="Denef V.J."/>
            <person name="McMahon K.D."/>
            <person name="Konstantinidis K.T."/>
            <person name="Eloe-Fadrosh E.A."/>
            <person name="Kyrpides N.C."/>
            <person name="Woyke T."/>
        </authorList>
    </citation>
    <scope>NUCLEOTIDE SEQUENCE</scope>
    <source>
        <strain evidence="2">GVMAG-M-3300009422-16</strain>
    </source>
</reference>
<protein>
    <recommendedName>
        <fullName evidence="3">TLC domain-containing protein</fullName>
    </recommendedName>
</protein>
<proteinExistence type="predicted"/>
<feature type="transmembrane region" description="Helical" evidence="1">
    <location>
        <begin position="185"/>
        <end position="204"/>
    </location>
</feature>
<accession>A0A6C0B322</accession>
<keyword evidence="1" id="KW-1133">Transmembrane helix</keyword>
<keyword evidence="1" id="KW-0812">Transmembrane</keyword>